<dbReference type="AlphaFoldDB" id="C0QF64"/>
<name>C0QF64_DESAH</name>
<sequence>MKPSSYLPVFIILVAGLISGCAGTITGSKQQQLNPKNLTQLEKGRETTDFWRGKDLTLSYKYHLTGPTLKINGTIALSKHLTNYTVMDHLRLNLYFVDAGGNIVSRTLIYAAPHRRWIPMLNLSFNRLITVPPGVEALAFTYDGKVSDGMNSDGGGISWNFWNAL</sequence>
<protein>
    <recommendedName>
        <fullName evidence="3">Lipoprotein</fullName>
    </recommendedName>
</protein>
<evidence type="ECO:0000313" key="1">
    <source>
        <dbReference type="EMBL" id="ACN17565.1"/>
    </source>
</evidence>
<evidence type="ECO:0008006" key="3">
    <source>
        <dbReference type="Google" id="ProtNLM"/>
    </source>
</evidence>
<dbReference type="KEGG" id="dat:HRM2_45090"/>
<dbReference type="PROSITE" id="PS51257">
    <property type="entry name" value="PROKAR_LIPOPROTEIN"/>
    <property type="match status" value="1"/>
</dbReference>
<keyword evidence="2" id="KW-1185">Reference proteome</keyword>
<dbReference type="eggNOG" id="ENOG50334EX">
    <property type="taxonomic scope" value="Bacteria"/>
</dbReference>
<dbReference type="OrthoDB" id="5422943at2"/>
<dbReference type="RefSeq" id="WP_015906279.1">
    <property type="nucleotide sequence ID" value="NC_012108.1"/>
</dbReference>
<dbReference type="STRING" id="177437.HRM2_45090"/>
<reference evidence="1 2" key="1">
    <citation type="journal article" date="2009" name="Environ. Microbiol.">
        <title>Genome sequence of Desulfobacterium autotrophicum HRM2, a marine sulfate reducer oxidizing organic carbon completely to carbon dioxide.</title>
        <authorList>
            <person name="Strittmatter A.W."/>
            <person name="Liesegang H."/>
            <person name="Rabus R."/>
            <person name="Decker I."/>
            <person name="Amann J."/>
            <person name="Andres S."/>
            <person name="Henne A."/>
            <person name="Fricke W.F."/>
            <person name="Martinez-Arias R."/>
            <person name="Bartels D."/>
            <person name="Goesmann A."/>
            <person name="Krause L."/>
            <person name="Puehler A."/>
            <person name="Klenk H.P."/>
            <person name="Richter M."/>
            <person name="Schuler M."/>
            <person name="Gloeckner F.O."/>
            <person name="Meyerdierks A."/>
            <person name="Gottschalk G."/>
            <person name="Amann R."/>
        </authorList>
    </citation>
    <scope>NUCLEOTIDE SEQUENCE [LARGE SCALE GENOMIC DNA]</scope>
    <source>
        <strain evidence="2">ATCC 43914 / DSM 3382 / HRM2</strain>
    </source>
</reference>
<organism evidence="1 2">
    <name type="scientific">Desulforapulum autotrophicum (strain ATCC 43914 / DSM 3382 / VKM B-1955 / HRM2)</name>
    <name type="common">Desulfobacterium autotrophicum</name>
    <dbReference type="NCBI Taxonomy" id="177437"/>
    <lineage>
        <taxon>Bacteria</taxon>
        <taxon>Pseudomonadati</taxon>
        <taxon>Thermodesulfobacteriota</taxon>
        <taxon>Desulfobacteria</taxon>
        <taxon>Desulfobacterales</taxon>
        <taxon>Desulfobacteraceae</taxon>
        <taxon>Desulforapulum</taxon>
    </lineage>
</organism>
<dbReference type="EMBL" id="CP001087">
    <property type="protein sequence ID" value="ACN17565.1"/>
    <property type="molecule type" value="Genomic_DNA"/>
</dbReference>
<evidence type="ECO:0000313" key="2">
    <source>
        <dbReference type="Proteomes" id="UP000000442"/>
    </source>
</evidence>
<accession>C0QF64</accession>
<proteinExistence type="predicted"/>
<gene>
    <name evidence="1" type="ordered locus">HRM2_45090</name>
</gene>
<dbReference type="Proteomes" id="UP000000442">
    <property type="component" value="Chromosome"/>
</dbReference>
<dbReference type="HOGENOM" id="CLU_1608174_0_0_7"/>